<evidence type="ECO:0000313" key="2">
    <source>
        <dbReference type="Proteomes" id="UP001596203"/>
    </source>
</evidence>
<keyword evidence="2" id="KW-1185">Reference proteome</keyword>
<comment type="caution">
    <text evidence="1">The sequence shown here is derived from an EMBL/GenBank/DDBJ whole genome shotgun (WGS) entry which is preliminary data.</text>
</comment>
<name>A0ABW1KI99_9ACTN</name>
<evidence type="ECO:0000313" key="1">
    <source>
        <dbReference type="EMBL" id="MFC6021285.1"/>
    </source>
</evidence>
<sequence>MLRSTFHGPTIDYDVETTSGTITVTEPGRDPGRALDEGTNVHVLIDPDRAYLLARD</sequence>
<reference evidence="2" key="1">
    <citation type="journal article" date="2019" name="Int. J. Syst. Evol. Microbiol.">
        <title>The Global Catalogue of Microorganisms (GCM) 10K type strain sequencing project: providing services to taxonomists for standard genome sequencing and annotation.</title>
        <authorList>
            <consortium name="The Broad Institute Genomics Platform"/>
            <consortium name="The Broad Institute Genome Sequencing Center for Infectious Disease"/>
            <person name="Wu L."/>
            <person name="Ma J."/>
        </authorList>
    </citation>
    <scope>NUCLEOTIDE SEQUENCE [LARGE SCALE GENOMIC DNA]</scope>
    <source>
        <strain evidence="2">ZS-35-S2</strain>
    </source>
</reference>
<dbReference type="Proteomes" id="UP001596203">
    <property type="component" value="Unassembled WGS sequence"/>
</dbReference>
<protein>
    <recommendedName>
        <fullName evidence="3">Transport-associated OB type 2 domain-containing protein</fullName>
    </recommendedName>
</protein>
<gene>
    <name evidence="1" type="ORF">ACFP2T_34560</name>
</gene>
<accession>A0ABW1KI99</accession>
<evidence type="ECO:0008006" key="3">
    <source>
        <dbReference type="Google" id="ProtNLM"/>
    </source>
</evidence>
<organism evidence="1 2">
    <name type="scientific">Plantactinospora solaniradicis</name>
    <dbReference type="NCBI Taxonomy" id="1723736"/>
    <lineage>
        <taxon>Bacteria</taxon>
        <taxon>Bacillati</taxon>
        <taxon>Actinomycetota</taxon>
        <taxon>Actinomycetes</taxon>
        <taxon>Micromonosporales</taxon>
        <taxon>Micromonosporaceae</taxon>
        <taxon>Plantactinospora</taxon>
    </lineage>
</organism>
<dbReference type="RefSeq" id="WP_377429315.1">
    <property type="nucleotide sequence ID" value="NZ_JBHSPR010000040.1"/>
</dbReference>
<dbReference type="EMBL" id="JBHSPR010000040">
    <property type="protein sequence ID" value="MFC6021285.1"/>
    <property type="molecule type" value="Genomic_DNA"/>
</dbReference>
<proteinExistence type="predicted"/>